<dbReference type="RefSeq" id="XP_025556913.1">
    <property type="nucleotide sequence ID" value="XM_025699635.1"/>
</dbReference>
<dbReference type="VEuPathDB" id="FungiDB:BO97DRAFT_467225"/>
<evidence type="ECO:0000256" key="1">
    <source>
        <dbReference type="SAM" id="Phobius"/>
    </source>
</evidence>
<proteinExistence type="predicted"/>
<dbReference type="Proteomes" id="UP000248961">
    <property type="component" value="Unassembled WGS sequence"/>
</dbReference>
<protein>
    <submittedName>
        <fullName evidence="2">Uncharacterized protein</fullName>
    </submittedName>
</protein>
<keyword evidence="3" id="KW-1185">Reference proteome</keyword>
<dbReference type="EMBL" id="KZ824267">
    <property type="protein sequence ID" value="RAL17759.1"/>
    <property type="molecule type" value="Genomic_DNA"/>
</dbReference>
<accession>A0A395IDA5</accession>
<keyword evidence="1" id="KW-1133">Transmembrane helix</keyword>
<gene>
    <name evidence="2" type="ORF">BO97DRAFT_467225</name>
</gene>
<sequence length="386" mass="43773">MAPATHARVADDGAQQLLEPPDYDSYSWVLLEDHPLRYHPTECCPGVWWMVQQCHATFRKQWSDRIFSIICLLLMLGVVVQFLSVLPDAFSYLFFHEHYTAQAGFADIWLQGEGFFVGNPHASLRPHLTLRNVYLDPLLQRLEDKQTSEGSLLPTSTTHRGTDDDESFVLFLEIRSPIREGWPHLFTELQRLIAGGYVTHRNGTRIVSKAVTIAIVGTDNEHVSHIYDAFPKDPIQDSIFLDERSAIAGPNAATTPSEDKVQLFKGKDSLSRQSWKEWKGRNSTPKEVQADVPSPLTTTVDFSQAIGSPHRGRLSRAQLELVRAYVEAAHHLGRRARFENIPCCSKEMRLVIWRILVNEGADFIDVDWTGCPRRGWRQFLAVGRGS</sequence>
<dbReference type="AlphaFoldDB" id="A0A395IDA5"/>
<reference evidence="2 3" key="1">
    <citation type="submission" date="2018-02" db="EMBL/GenBank/DDBJ databases">
        <title>The genomes of Aspergillus section Nigri reveals drivers in fungal speciation.</title>
        <authorList>
            <consortium name="DOE Joint Genome Institute"/>
            <person name="Vesth T.C."/>
            <person name="Nybo J."/>
            <person name="Theobald S."/>
            <person name="Brandl J."/>
            <person name="Frisvad J.C."/>
            <person name="Nielsen K.F."/>
            <person name="Lyhne E.K."/>
            <person name="Kogle M.E."/>
            <person name="Kuo A."/>
            <person name="Riley R."/>
            <person name="Clum A."/>
            <person name="Nolan M."/>
            <person name="Lipzen A."/>
            <person name="Salamov A."/>
            <person name="Henrissat B."/>
            <person name="Wiebenga A."/>
            <person name="De vries R.P."/>
            <person name="Grigoriev I.V."/>
            <person name="Mortensen U.H."/>
            <person name="Andersen M.R."/>
            <person name="Baker S.E."/>
        </authorList>
    </citation>
    <scope>NUCLEOTIDE SEQUENCE [LARGE SCALE GENOMIC DNA]</scope>
    <source>
        <strain evidence="2 3">CBS 101889</strain>
    </source>
</reference>
<dbReference type="STRING" id="1450537.A0A395IDA5"/>
<name>A0A395IDA5_ASPHC</name>
<keyword evidence="1" id="KW-0472">Membrane</keyword>
<organism evidence="2 3">
    <name type="scientific">Aspergillus homomorphus (strain CBS 101889)</name>
    <dbReference type="NCBI Taxonomy" id="1450537"/>
    <lineage>
        <taxon>Eukaryota</taxon>
        <taxon>Fungi</taxon>
        <taxon>Dikarya</taxon>
        <taxon>Ascomycota</taxon>
        <taxon>Pezizomycotina</taxon>
        <taxon>Eurotiomycetes</taxon>
        <taxon>Eurotiomycetidae</taxon>
        <taxon>Eurotiales</taxon>
        <taxon>Aspergillaceae</taxon>
        <taxon>Aspergillus</taxon>
        <taxon>Aspergillus subgen. Circumdati</taxon>
    </lineage>
</organism>
<evidence type="ECO:0000313" key="3">
    <source>
        <dbReference type="Proteomes" id="UP000248961"/>
    </source>
</evidence>
<feature type="transmembrane region" description="Helical" evidence="1">
    <location>
        <begin position="66"/>
        <end position="86"/>
    </location>
</feature>
<evidence type="ECO:0000313" key="2">
    <source>
        <dbReference type="EMBL" id="RAL17759.1"/>
    </source>
</evidence>
<keyword evidence="1" id="KW-0812">Transmembrane</keyword>
<dbReference type="OrthoDB" id="4499526at2759"/>
<dbReference type="GeneID" id="37203924"/>